<dbReference type="GO" id="GO:0003676">
    <property type="term" value="F:nucleic acid binding"/>
    <property type="evidence" value="ECO:0007669"/>
    <property type="project" value="InterPro"/>
</dbReference>
<proteinExistence type="predicted"/>
<reference evidence="1 2" key="1">
    <citation type="submission" date="2019-02" db="EMBL/GenBank/DDBJ databases">
        <title>Deep-cultivation of Planctomycetes and their phenomic and genomic characterization uncovers novel biology.</title>
        <authorList>
            <person name="Wiegand S."/>
            <person name="Jogler M."/>
            <person name="Boedeker C."/>
            <person name="Pinto D."/>
            <person name="Vollmers J."/>
            <person name="Rivas-Marin E."/>
            <person name="Kohn T."/>
            <person name="Peeters S.H."/>
            <person name="Heuer A."/>
            <person name="Rast P."/>
            <person name="Oberbeckmann S."/>
            <person name="Bunk B."/>
            <person name="Jeske O."/>
            <person name="Meyerdierks A."/>
            <person name="Storesund J.E."/>
            <person name="Kallscheuer N."/>
            <person name="Luecker S."/>
            <person name="Lage O.M."/>
            <person name="Pohl T."/>
            <person name="Merkel B.J."/>
            <person name="Hornburger P."/>
            <person name="Mueller R.-W."/>
            <person name="Bruemmer F."/>
            <person name="Labrenz M."/>
            <person name="Spormann A.M."/>
            <person name="Op den Camp H."/>
            <person name="Overmann J."/>
            <person name="Amann R."/>
            <person name="Jetten M.S.M."/>
            <person name="Mascher T."/>
            <person name="Medema M.H."/>
            <person name="Devos D.P."/>
            <person name="Kaster A.-K."/>
            <person name="Ovreas L."/>
            <person name="Rohde M."/>
            <person name="Galperin M.Y."/>
            <person name="Jogler C."/>
        </authorList>
    </citation>
    <scope>NUCLEOTIDE SEQUENCE [LARGE SCALE GENOMIC DNA]</scope>
    <source>
        <strain evidence="1 2">Pla85_3_4</strain>
    </source>
</reference>
<dbReference type="EMBL" id="CP036433">
    <property type="protein sequence ID" value="QDU96906.1"/>
    <property type="molecule type" value="Genomic_DNA"/>
</dbReference>
<dbReference type="RefSeq" id="WP_145055609.1">
    <property type="nucleotide sequence ID" value="NZ_CP036433.1"/>
</dbReference>
<dbReference type="SUPFAM" id="SSF53098">
    <property type="entry name" value="Ribonuclease H-like"/>
    <property type="match status" value="1"/>
</dbReference>
<dbReference type="InterPro" id="IPR012337">
    <property type="entry name" value="RNaseH-like_sf"/>
</dbReference>
<organism evidence="1 2">
    <name type="scientific">Lignipirellula cremea</name>
    <dbReference type="NCBI Taxonomy" id="2528010"/>
    <lineage>
        <taxon>Bacteria</taxon>
        <taxon>Pseudomonadati</taxon>
        <taxon>Planctomycetota</taxon>
        <taxon>Planctomycetia</taxon>
        <taxon>Pirellulales</taxon>
        <taxon>Pirellulaceae</taxon>
        <taxon>Lignipirellula</taxon>
    </lineage>
</organism>
<dbReference type="Proteomes" id="UP000317648">
    <property type="component" value="Chromosome"/>
</dbReference>
<dbReference type="OrthoDB" id="5498373at2"/>
<dbReference type="AlphaFoldDB" id="A0A518DYI5"/>
<dbReference type="KEGG" id="lcre:Pla8534_47280"/>
<accession>A0A518DYI5</accession>
<sequence>MAYLLGTDEAGYGPNLGPLVIAATLWRVPDDLLLGDASDDLPGNSSADIAQLDHQLDERLAGFIRRSPAAGPGRIVVADSKALYKRGSGLRWLEQGVLPALHALGRPAADWDSLWSAFSACTPDEMAAPWHEEFRLAVPVDLPLAETVDMARVWSELAERTGVELVDFRARAIFPAAFNTAVSALGNKATLLSTATLELARSLMAPLENTAIGLYCDKHGGRNRYAALLQDAFAADWVQVLRESRSASVYQLGPPERRITARFAAGGESFLPSALASMACKYLREVAMLAFNAFWQQQLPQLKPTAGYPVDAQRFYGEISSRLGELAIPRDQIWRSR</sequence>
<protein>
    <submittedName>
        <fullName evidence="1">Uncharacterized protein</fullName>
    </submittedName>
</protein>
<name>A0A518DYI5_9BACT</name>
<keyword evidence="2" id="KW-1185">Reference proteome</keyword>
<gene>
    <name evidence="1" type="ORF">Pla8534_47280</name>
</gene>
<dbReference type="InterPro" id="IPR036397">
    <property type="entry name" value="RNaseH_sf"/>
</dbReference>
<evidence type="ECO:0000313" key="2">
    <source>
        <dbReference type="Proteomes" id="UP000317648"/>
    </source>
</evidence>
<evidence type="ECO:0000313" key="1">
    <source>
        <dbReference type="EMBL" id="QDU96906.1"/>
    </source>
</evidence>
<dbReference type="Gene3D" id="3.30.420.10">
    <property type="entry name" value="Ribonuclease H-like superfamily/Ribonuclease H"/>
    <property type="match status" value="2"/>
</dbReference>